<reference evidence="3 4" key="1">
    <citation type="submission" date="2024-04" db="EMBL/GenBank/DDBJ databases">
        <title>Tritrichomonas musculus Genome.</title>
        <authorList>
            <person name="Alves-Ferreira E."/>
            <person name="Grigg M."/>
            <person name="Lorenzi H."/>
            <person name="Galac M."/>
        </authorList>
    </citation>
    <scope>NUCLEOTIDE SEQUENCE [LARGE SCALE GENOMIC DNA]</scope>
    <source>
        <strain evidence="3 4">EAF2021</strain>
    </source>
</reference>
<organism evidence="3 4">
    <name type="scientific">Tritrichomonas musculus</name>
    <dbReference type="NCBI Taxonomy" id="1915356"/>
    <lineage>
        <taxon>Eukaryota</taxon>
        <taxon>Metamonada</taxon>
        <taxon>Parabasalia</taxon>
        <taxon>Tritrichomonadida</taxon>
        <taxon>Tritrichomonadidae</taxon>
        <taxon>Tritrichomonas</taxon>
    </lineage>
</organism>
<dbReference type="Proteomes" id="UP001470230">
    <property type="component" value="Unassembled WGS sequence"/>
</dbReference>
<evidence type="ECO:0000259" key="2">
    <source>
        <dbReference type="PROSITE" id="PS50127"/>
    </source>
</evidence>
<gene>
    <name evidence="3" type="ORF">M9Y10_003433</name>
</gene>
<feature type="region of interest" description="Disordered" evidence="1">
    <location>
        <begin position="1"/>
        <end position="35"/>
    </location>
</feature>
<evidence type="ECO:0000313" key="3">
    <source>
        <dbReference type="EMBL" id="KAK8880746.1"/>
    </source>
</evidence>
<sequence length="143" mass="16442">MSGKSEEEQEIISDEETFGTPSIRTNSSSSTSDTPVLISRLQMDYDEALESGKEQGYIVELVDNDLELWSVKFHKFDGLPIYEDMKKYEEKYHRNYIELLITFPSNYPSIAPFFRVYRPRFIQYTGHVTIGGSICSASLTFKA</sequence>
<dbReference type="InterPro" id="IPR000608">
    <property type="entry name" value="UBC"/>
</dbReference>
<dbReference type="PROSITE" id="PS50127">
    <property type="entry name" value="UBC_2"/>
    <property type="match status" value="1"/>
</dbReference>
<evidence type="ECO:0000313" key="4">
    <source>
        <dbReference type="Proteomes" id="UP001470230"/>
    </source>
</evidence>
<feature type="domain" description="UBC core" evidence="2">
    <location>
        <begin position="36"/>
        <end position="143"/>
    </location>
</feature>
<evidence type="ECO:0000256" key="1">
    <source>
        <dbReference type="SAM" id="MobiDB-lite"/>
    </source>
</evidence>
<comment type="caution">
    <text evidence="3">The sequence shown here is derived from an EMBL/GenBank/DDBJ whole genome shotgun (WGS) entry which is preliminary data.</text>
</comment>
<feature type="compositionally biased region" description="Acidic residues" evidence="1">
    <location>
        <begin position="7"/>
        <end position="17"/>
    </location>
</feature>
<dbReference type="CDD" id="cd23802">
    <property type="entry name" value="UBCc_UBE2Q"/>
    <property type="match status" value="1"/>
</dbReference>
<proteinExistence type="predicted"/>
<dbReference type="SUPFAM" id="SSF54495">
    <property type="entry name" value="UBC-like"/>
    <property type="match status" value="1"/>
</dbReference>
<keyword evidence="4" id="KW-1185">Reference proteome</keyword>
<accession>A0ABR2JQR4</accession>
<dbReference type="Gene3D" id="3.10.110.10">
    <property type="entry name" value="Ubiquitin Conjugating Enzyme"/>
    <property type="match status" value="1"/>
</dbReference>
<protein>
    <recommendedName>
        <fullName evidence="2">UBC core domain-containing protein</fullName>
    </recommendedName>
</protein>
<dbReference type="EMBL" id="JAPFFF010000010">
    <property type="protein sequence ID" value="KAK8880746.1"/>
    <property type="molecule type" value="Genomic_DNA"/>
</dbReference>
<dbReference type="InterPro" id="IPR016135">
    <property type="entry name" value="UBQ-conjugating_enzyme/RWD"/>
</dbReference>
<feature type="compositionally biased region" description="Low complexity" evidence="1">
    <location>
        <begin position="20"/>
        <end position="34"/>
    </location>
</feature>
<name>A0ABR2JQR4_9EUKA</name>